<organism evidence="1">
    <name type="scientific">marine sediment metagenome</name>
    <dbReference type="NCBI Taxonomy" id="412755"/>
    <lineage>
        <taxon>unclassified sequences</taxon>
        <taxon>metagenomes</taxon>
        <taxon>ecological metagenomes</taxon>
    </lineage>
</organism>
<accession>X1AAH0</accession>
<comment type="caution">
    <text evidence="1">The sequence shown here is derived from an EMBL/GenBank/DDBJ whole genome shotgun (WGS) entry which is preliminary data.</text>
</comment>
<gene>
    <name evidence="1" type="ORF">S01H4_27769</name>
</gene>
<dbReference type="AlphaFoldDB" id="X1AAH0"/>
<reference evidence="1" key="1">
    <citation type="journal article" date="2014" name="Front. Microbiol.">
        <title>High frequency of phylogenetically diverse reductive dehalogenase-homologous genes in deep subseafloor sedimentary metagenomes.</title>
        <authorList>
            <person name="Kawai M."/>
            <person name="Futagami T."/>
            <person name="Toyoda A."/>
            <person name="Takaki Y."/>
            <person name="Nishi S."/>
            <person name="Hori S."/>
            <person name="Arai W."/>
            <person name="Tsubouchi T."/>
            <person name="Morono Y."/>
            <person name="Uchiyama I."/>
            <person name="Ito T."/>
            <person name="Fujiyama A."/>
            <person name="Inagaki F."/>
            <person name="Takami H."/>
        </authorList>
    </citation>
    <scope>NUCLEOTIDE SEQUENCE</scope>
    <source>
        <strain evidence="1">Expedition CK06-06</strain>
    </source>
</reference>
<name>X1AAH0_9ZZZZ</name>
<proteinExistence type="predicted"/>
<dbReference type="EMBL" id="BART01013643">
    <property type="protein sequence ID" value="GAG79450.1"/>
    <property type="molecule type" value="Genomic_DNA"/>
</dbReference>
<feature type="non-terminal residue" evidence="1">
    <location>
        <position position="1"/>
    </location>
</feature>
<evidence type="ECO:0000313" key="1">
    <source>
        <dbReference type="EMBL" id="GAG79450.1"/>
    </source>
</evidence>
<protein>
    <submittedName>
        <fullName evidence="1">Uncharacterized protein</fullName>
    </submittedName>
</protein>
<sequence>TLYDVQAQIQMMCCDDYQKMRFLICSKVAGDQSYLSEFWQKDENFLETHQDDILEYWEMLKDVNDKFFQHDQQTLIDIYQGDEERSKSIIGEKMESYAKEYLIKHEEKSALEKTIAQPLLEIEDEMERLKGLIVQELAVKNSHSAKIGRFSITQYPKRTMYKWSNIVKDRGIDKDIIASFTEEDKLQYITEYEAKHVVRISSKRDLFGDL</sequence>